<dbReference type="GO" id="GO:0003677">
    <property type="term" value="F:DNA binding"/>
    <property type="evidence" value="ECO:0007669"/>
    <property type="project" value="UniProtKB-UniRule"/>
</dbReference>
<dbReference type="InterPro" id="IPR009057">
    <property type="entry name" value="Homeodomain-like_sf"/>
</dbReference>
<protein>
    <submittedName>
        <fullName evidence="4">TetR family transcriptional regulator</fullName>
    </submittedName>
</protein>
<evidence type="ECO:0000313" key="4">
    <source>
        <dbReference type="EMBL" id="PPJ39504.1"/>
    </source>
</evidence>
<feature type="domain" description="HTH tetR-type" evidence="3">
    <location>
        <begin position="5"/>
        <end position="65"/>
    </location>
</feature>
<evidence type="ECO:0000259" key="3">
    <source>
        <dbReference type="PROSITE" id="PS50977"/>
    </source>
</evidence>
<keyword evidence="1 2" id="KW-0238">DNA-binding</keyword>
<gene>
    <name evidence="4" type="ORF">C5E45_05125</name>
</gene>
<dbReference type="Gene3D" id="1.10.357.10">
    <property type="entry name" value="Tetracycline Repressor, domain 2"/>
    <property type="match status" value="1"/>
</dbReference>
<dbReference type="Pfam" id="PF17940">
    <property type="entry name" value="TetR_C_31"/>
    <property type="match status" value="1"/>
</dbReference>
<dbReference type="AlphaFoldDB" id="A0A2S6AWE5"/>
<accession>A0A2S6AWE5</accession>
<name>A0A2S6AWE5_9NOCA</name>
<dbReference type="EMBL" id="PSZC01000002">
    <property type="protein sequence ID" value="PPJ39504.1"/>
    <property type="molecule type" value="Genomic_DNA"/>
</dbReference>
<comment type="caution">
    <text evidence="4">The sequence shown here is derived from an EMBL/GenBank/DDBJ whole genome shotgun (WGS) entry which is preliminary data.</text>
</comment>
<evidence type="ECO:0000256" key="1">
    <source>
        <dbReference type="ARBA" id="ARBA00023125"/>
    </source>
</evidence>
<dbReference type="RefSeq" id="WP_104374450.1">
    <property type="nucleotide sequence ID" value="NZ_PSZC01000002.1"/>
</dbReference>
<sequence length="189" mass="20630">MTDTAQRSTRLADAAIETLAESGMRGLTHRAVDRMAALPEGSCSNRFRTRRALLDATVQRLAELDAADVTSTVLDSADLDGVASVLAEVSHRWLTRDRTRMIARYELALEATRRPEIREALNAGGARFRAMATALYERLGVSDPATRAQAFVGCFDGLIFDHVAGAGAREPDIDHLRETFRGLLRGFAA</sequence>
<feature type="DNA-binding region" description="H-T-H motif" evidence="2">
    <location>
        <begin position="28"/>
        <end position="47"/>
    </location>
</feature>
<reference evidence="4 5" key="1">
    <citation type="submission" date="2018-02" db="EMBL/GenBank/DDBJ databases">
        <title>8 Nocardia nova and 1 Nocardia cyriacigeorgica strain used for evolution to TMP-SMX.</title>
        <authorList>
            <person name="Mehta H."/>
            <person name="Weng J."/>
            <person name="Shamoo Y."/>
        </authorList>
    </citation>
    <scope>NUCLEOTIDE SEQUENCE [LARGE SCALE GENOMIC DNA]</scope>
    <source>
        <strain evidence="4 5">MDA3139</strain>
    </source>
</reference>
<proteinExistence type="predicted"/>
<evidence type="ECO:0000313" key="5">
    <source>
        <dbReference type="Proteomes" id="UP000239874"/>
    </source>
</evidence>
<dbReference type="SUPFAM" id="SSF48498">
    <property type="entry name" value="Tetracyclin repressor-like, C-terminal domain"/>
    <property type="match status" value="1"/>
</dbReference>
<dbReference type="InterPro" id="IPR036271">
    <property type="entry name" value="Tet_transcr_reg_TetR-rel_C_sf"/>
</dbReference>
<evidence type="ECO:0000256" key="2">
    <source>
        <dbReference type="PROSITE-ProRule" id="PRU00335"/>
    </source>
</evidence>
<organism evidence="4 5">
    <name type="scientific">Nocardia nova</name>
    <dbReference type="NCBI Taxonomy" id="37330"/>
    <lineage>
        <taxon>Bacteria</taxon>
        <taxon>Bacillati</taxon>
        <taxon>Actinomycetota</taxon>
        <taxon>Actinomycetes</taxon>
        <taxon>Mycobacteriales</taxon>
        <taxon>Nocardiaceae</taxon>
        <taxon>Nocardia</taxon>
    </lineage>
</organism>
<dbReference type="Proteomes" id="UP000239874">
    <property type="component" value="Unassembled WGS sequence"/>
</dbReference>
<dbReference type="SUPFAM" id="SSF46689">
    <property type="entry name" value="Homeodomain-like"/>
    <property type="match status" value="1"/>
</dbReference>
<dbReference type="OrthoDB" id="7506349at2"/>
<dbReference type="PROSITE" id="PS50977">
    <property type="entry name" value="HTH_TETR_2"/>
    <property type="match status" value="1"/>
</dbReference>
<dbReference type="InterPro" id="IPR041583">
    <property type="entry name" value="TetR_C_31"/>
</dbReference>
<dbReference type="InterPro" id="IPR001647">
    <property type="entry name" value="HTH_TetR"/>
</dbReference>